<organism evidence="1 2">
    <name type="scientific">Diversispora epigaea</name>
    <dbReference type="NCBI Taxonomy" id="1348612"/>
    <lineage>
        <taxon>Eukaryota</taxon>
        <taxon>Fungi</taxon>
        <taxon>Fungi incertae sedis</taxon>
        <taxon>Mucoromycota</taxon>
        <taxon>Glomeromycotina</taxon>
        <taxon>Glomeromycetes</taxon>
        <taxon>Diversisporales</taxon>
        <taxon>Diversisporaceae</taxon>
        <taxon>Diversispora</taxon>
    </lineage>
</organism>
<accession>A0A397GG82</accession>
<keyword evidence="2" id="KW-1185">Reference proteome</keyword>
<reference evidence="1 2" key="1">
    <citation type="submission" date="2018-08" db="EMBL/GenBank/DDBJ databases">
        <title>Genome and evolution of the arbuscular mycorrhizal fungus Diversispora epigaea (formerly Glomus versiforme) and its bacterial endosymbionts.</title>
        <authorList>
            <person name="Sun X."/>
            <person name="Fei Z."/>
            <person name="Harrison M."/>
        </authorList>
    </citation>
    <scope>NUCLEOTIDE SEQUENCE [LARGE SCALE GENOMIC DNA]</scope>
    <source>
        <strain evidence="1 2">IT104</strain>
    </source>
</reference>
<dbReference type="AlphaFoldDB" id="A0A397GG82"/>
<dbReference type="EMBL" id="PQFF01000462">
    <property type="protein sequence ID" value="RHZ48658.1"/>
    <property type="molecule type" value="Genomic_DNA"/>
</dbReference>
<evidence type="ECO:0000313" key="1">
    <source>
        <dbReference type="EMBL" id="RHZ48658.1"/>
    </source>
</evidence>
<comment type="caution">
    <text evidence="1">The sequence shown here is derived from an EMBL/GenBank/DDBJ whole genome shotgun (WGS) entry which is preliminary data.</text>
</comment>
<name>A0A397GG82_9GLOM</name>
<gene>
    <name evidence="1" type="ORF">Glove_543g41</name>
</gene>
<protein>
    <submittedName>
        <fullName evidence="1">Uncharacterized protein</fullName>
    </submittedName>
</protein>
<evidence type="ECO:0000313" key="2">
    <source>
        <dbReference type="Proteomes" id="UP000266861"/>
    </source>
</evidence>
<sequence>MWGFIGTNPSGNGEWKVGIKNYKLLAIVILNENFEYITSFVISPPIERLSNLSGSENGNARKEEEEIIRKEMPSSHFSCYNDYSTSSIILTSSVSEEQLAFDSKQIDFKISEEMGQQYLKSIGANNSNKSSDEEFGI</sequence>
<dbReference type="Proteomes" id="UP000266861">
    <property type="component" value="Unassembled WGS sequence"/>
</dbReference>
<proteinExistence type="predicted"/>